<organism evidence="1 2">
    <name type="scientific">Ciona intestinalis</name>
    <name type="common">Transparent sea squirt</name>
    <name type="synonym">Ascidia intestinalis</name>
    <dbReference type="NCBI Taxonomy" id="7719"/>
    <lineage>
        <taxon>Eukaryota</taxon>
        <taxon>Metazoa</taxon>
        <taxon>Chordata</taxon>
        <taxon>Tunicata</taxon>
        <taxon>Ascidiacea</taxon>
        <taxon>Phlebobranchia</taxon>
        <taxon>Cionidae</taxon>
        <taxon>Ciona</taxon>
    </lineage>
</organism>
<evidence type="ECO:0000313" key="2">
    <source>
        <dbReference type="Proteomes" id="UP000008144"/>
    </source>
</evidence>
<reference evidence="2" key="1">
    <citation type="journal article" date="2002" name="Science">
        <title>The draft genome of Ciona intestinalis: insights into chordate and vertebrate origins.</title>
        <authorList>
            <person name="Dehal P."/>
            <person name="Satou Y."/>
            <person name="Campbell R.K."/>
            <person name="Chapman J."/>
            <person name="Degnan B."/>
            <person name="De Tomaso A."/>
            <person name="Davidson B."/>
            <person name="Di Gregorio A."/>
            <person name="Gelpke M."/>
            <person name="Goodstein D.M."/>
            <person name="Harafuji N."/>
            <person name="Hastings K.E."/>
            <person name="Ho I."/>
            <person name="Hotta K."/>
            <person name="Huang W."/>
            <person name="Kawashima T."/>
            <person name="Lemaire P."/>
            <person name="Martinez D."/>
            <person name="Meinertzhagen I.A."/>
            <person name="Necula S."/>
            <person name="Nonaka M."/>
            <person name="Putnam N."/>
            <person name="Rash S."/>
            <person name="Saiga H."/>
            <person name="Satake M."/>
            <person name="Terry A."/>
            <person name="Yamada L."/>
            <person name="Wang H.G."/>
            <person name="Awazu S."/>
            <person name="Azumi K."/>
            <person name="Boore J."/>
            <person name="Branno M."/>
            <person name="Chin-Bow S."/>
            <person name="DeSantis R."/>
            <person name="Doyle S."/>
            <person name="Francino P."/>
            <person name="Keys D.N."/>
            <person name="Haga S."/>
            <person name="Hayashi H."/>
            <person name="Hino K."/>
            <person name="Imai K.S."/>
            <person name="Inaba K."/>
            <person name="Kano S."/>
            <person name="Kobayashi K."/>
            <person name="Kobayashi M."/>
            <person name="Lee B.I."/>
            <person name="Makabe K.W."/>
            <person name="Manohar C."/>
            <person name="Matassi G."/>
            <person name="Medina M."/>
            <person name="Mochizuki Y."/>
            <person name="Mount S."/>
            <person name="Morishita T."/>
            <person name="Miura S."/>
            <person name="Nakayama A."/>
            <person name="Nishizaka S."/>
            <person name="Nomoto H."/>
            <person name="Ohta F."/>
            <person name="Oishi K."/>
            <person name="Rigoutsos I."/>
            <person name="Sano M."/>
            <person name="Sasaki A."/>
            <person name="Sasakura Y."/>
            <person name="Shoguchi E."/>
            <person name="Shin-i T."/>
            <person name="Spagnuolo A."/>
            <person name="Stainier D."/>
            <person name="Suzuki M.M."/>
            <person name="Tassy O."/>
            <person name="Takatori N."/>
            <person name="Tokuoka M."/>
            <person name="Yagi K."/>
            <person name="Yoshizaki F."/>
            <person name="Wada S."/>
            <person name="Zhang C."/>
            <person name="Hyatt P.D."/>
            <person name="Larimer F."/>
            <person name="Detter C."/>
            <person name="Doggett N."/>
            <person name="Glavina T."/>
            <person name="Hawkins T."/>
            <person name="Richardson P."/>
            <person name="Lucas S."/>
            <person name="Kohara Y."/>
            <person name="Levine M."/>
            <person name="Satoh N."/>
            <person name="Rokhsar D.S."/>
        </authorList>
    </citation>
    <scope>NUCLEOTIDE SEQUENCE [LARGE SCALE GENOMIC DNA]</scope>
</reference>
<protein>
    <submittedName>
        <fullName evidence="1">Uncharacterized protein</fullName>
    </submittedName>
</protein>
<dbReference type="GeneTree" id="ENSGT00940000172528"/>
<name>F6R9H2_CIOIN</name>
<reference evidence="1" key="4">
    <citation type="submission" date="2025-09" db="UniProtKB">
        <authorList>
            <consortium name="Ensembl"/>
        </authorList>
    </citation>
    <scope>IDENTIFICATION</scope>
</reference>
<dbReference type="Ensembl" id="ENSCINT00000025440.2">
    <property type="protein sequence ID" value="ENSCINP00000025194.2"/>
    <property type="gene ID" value="ENSCING00000013807.2"/>
</dbReference>
<dbReference type="InParanoid" id="F6R9H2"/>
<evidence type="ECO:0000313" key="1">
    <source>
        <dbReference type="Ensembl" id="ENSCINP00000025194.2"/>
    </source>
</evidence>
<dbReference type="HOGENOM" id="CLU_1681834_0_0_1"/>
<dbReference type="AlphaFoldDB" id="F6R9H2"/>
<proteinExistence type="predicted"/>
<reference evidence="1" key="2">
    <citation type="journal article" date="2008" name="Genome Biol.">
        <title>Improved genome assembly and evidence-based global gene model set for the chordate Ciona intestinalis: new insight into intron and operon populations.</title>
        <authorList>
            <person name="Satou Y."/>
            <person name="Mineta K."/>
            <person name="Ogasawara M."/>
            <person name="Sasakura Y."/>
            <person name="Shoguchi E."/>
            <person name="Ueno K."/>
            <person name="Yamada L."/>
            <person name="Matsumoto J."/>
            <person name="Wasserscheid J."/>
            <person name="Dewar K."/>
            <person name="Wiley G.B."/>
            <person name="Macmil S.L."/>
            <person name="Roe B.A."/>
            <person name="Zeller R.W."/>
            <person name="Hastings K.E."/>
            <person name="Lemaire P."/>
            <person name="Lindquist E."/>
            <person name="Endo T."/>
            <person name="Hotta K."/>
            <person name="Inaba K."/>
        </authorList>
    </citation>
    <scope>NUCLEOTIDE SEQUENCE [LARGE SCALE GENOMIC DNA]</scope>
    <source>
        <strain evidence="1">wild type</strain>
    </source>
</reference>
<reference evidence="1" key="3">
    <citation type="submission" date="2025-08" db="UniProtKB">
        <authorList>
            <consortium name="Ensembl"/>
        </authorList>
    </citation>
    <scope>IDENTIFICATION</scope>
</reference>
<keyword evidence="2" id="KW-1185">Reference proteome</keyword>
<dbReference type="Proteomes" id="UP000008144">
    <property type="component" value="Chromosome 1"/>
</dbReference>
<dbReference type="EMBL" id="EAAA01000060">
    <property type="status" value="NOT_ANNOTATED_CDS"/>
    <property type="molecule type" value="Genomic_DNA"/>
</dbReference>
<sequence>NRINPITKCSKAALALGYRVFAVQHSGWCASSSDAENTYKIYGEATNCINGQGGSSANDVYEISYENAQKYSGSYRQEVYVTNKNMQLQVEYRICMNALPYKATVNVSPLLPHLPQSLNVKILEINKTNILIELQPIATNIIDWVTVDLTWVVYIYF</sequence>
<accession>F6R9H2</accession>